<dbReference type="SUPFAM" id="SSF51735">
    <property type="entry name" value="NAD(P)-binding Rossmann-fold domains"/>
    <property type="match status" value="1"/>
</dbReference>
<dbReference type="STRING" id="758793.BRPE64_CCDS07990"/>
<dbReference type="EMBL" id="AP013060">
    <property type="protein sequence ID" value="BAN26882.1"/>
    <property type="molecule type" value="Genomic_DNA"/>
</dbReference>
<dbReference type="PRINTS" id="PR00081">
    <property type="entry name" value="GDHRDH"/>
</dbReference>
<gene>
    <name evidence="3" type="ORF">BRPE64_CCDS07990</name>
</gene>
<dbReference type="GO" id="GO:0016614">
    <property type="term" value="F:oxidoreductase activity, acting on CH-OH group of donors"/>
    <property type="evidence" value="ECO:0007669"/>
    <property type="project" value="UniProtKB-ARBA"/>
</dbReference>
<dbReference type="HOGENOM" id="CLU_010194_1_3_4"/>
<dbReference type="InterPro" id="IPR002347">
    <property type="entry name" value="SDR_fam"/>
</dbReference>
<dbReference type="PRINTS" id="PR00080">
    <property type="entry name" value="SDRFAMILY"/>
</dbReference>
<dbReference type="AlphaFoldDB" id="R4X407"/>
<evidence type="ECO:0000313" key="4">
    <source>
        <dbReference type="Proteomes" id="UP000013966"/>
    </source>
</evidence>
<dbReference type="RefSeq" id="WP_016347591.1">
    <property type="nucleotide sequence ID" value="NC_021288.1"/>
</dbReference>
<keyword evidence="4" id="KW-1185">Reference proteome</keyword>
<evidence type="ECO:0000313" key="3">
    <source>
        <dbReference type="EMBL" id="BAN26882.1"/>
    </source>
</evidence>
<sequence length="253" mass="26647">MEDLFGKVVLITGGSSGIGAAMAEAFASKGAIVALHFNSGVDDARRIASGIEKKGGKVVMFKADLTDSRQATRLVEEVVQKFGHIDILINNAGSIVARVPLTEADDELIQRVFDINARSMLSVTRSVVPIMKKRGGCTIINLTSQAARTGGSLGTGLYASTKGYITTMTRALAKELVMDGIRVNAIAPGVIDTPIHDGITDQKTIETLKSAIPMRRLGTAKECAGAALFLASEQLASYITGQVIEVNGGQIMP</sequence>
<dbReference type="Proteomes" id="UP000013966">
    <property type="component" value="Chromosome 3"/>
</dbReference>
<dbReference type="NCBIfam" id="NF005559">
    <property type="entry name" value="PRK07231.1"/>
    <property type="match status" value="1"/>
</dbReference>
<proteinExistence type="inferred from homology"/>
<protein>
    <submittedName>
        <fullName evidence="3">Short-chain dehydrogenase/reductase SDR</fullName>
    </submittedName>
</protein>
<dbReference type="Pfam" id="PF13561">
    <property type="entry name" value="adh_short_C2"/>
    <property type="match status" value="1"/>
</dbReference>
<accession>R4X407</accession>
<evidence type="ECO:0000256" key="2">
    <source>
        <dbReference type="ARBA" id="ARBA00023002"/>
    </source>
</evidence>
<dbReference type="KEGG" id="buo:BRPE64_CCDS07990"/>
<dbReference type="InterPro" id="IPR036291">
    <property type="entry name" value="NAD(P)-bd_dom_sf"/>
</dbReference>
<dbReference type="PANTHER" id="PTHR48107:SF16">
    <property type="entry name" value="NADPH-DEPENDENT ALDEHYDE REDUCTASE 1, CHLOROPLASTIC"/>
    <property type="match status" value="1"/>
</dbReference>
<dbReference type="PANTHER" id="PTHR48107">
    <property type="entry name" value="NADPH-DEPENDENT ALDEHYDE REDUCTASE-LIKE PROTEIN, CHLOROPLASTIC-RELATED"/>
    <property type="match status" value="1"/>
</dbReference>
<dbReference type="PATRIC" id="fig|758793.3.peg.5104"/>
<organism evidence="3 4">
    <name type="scientific">Caballeronia insecticola</name>
    <dbReference type="NCBI Taxonomy" id="758793"/>
    <lineage>
        <taxon>Bacteria</taxon>
        <taxon>Pseudomonadati</taxon>
        <taxon>Pseudomonadota</taxon>
        <taxon>Betaproteobacteria</taxon>
        <taxon>Burkholderiales</taxon>
        <taxon>Burkholderiaceae</taxon>
        <taxon>Caballeronia</taxon>
    </lineage>
</organism>
<reference evidence="3 4" key="1">
    <citation type="journal article" date="2013" name="Genome Announc.">
        <title>Complete Genome Sequence of Burkholderia sp. Strain RPE64, Bacterial Symbiont of the Bean Bug Riptortus pedestris.</title>
        <authorList>
            <person name="Shibata T.F."/>
            <person name="Maeda T."/>
            <person name="Nikoh N."/>
            <person name="Yamaguchi K."/>
            <person name="Oshima K."/>
            <person name="Hattori M."/>
            <person name="Nishiyama T."/>
            <person name="Hasebe M."/>
            <person name="Fukatsu T."/>
            <person name="Kikuchi Y."/>
            <person name="Shigenobu S."/>
        </authorList>
    </citation>
    <scope>NUCLEOTIDE SEQUENCE [LARGE SCALE GENOMIC DNA]</scope>
</reference>
<dbReference type="FunFam" id="3.40.50.720:FF:000084">
    <property type="entry name" value="Short-chain dehydrogenase reductase"/>
    <property type="match status" value="1"/>
</dbReference>
<dbReference type="OrthoDB" id="9806974at2"/>
<keyword evidence="2" id="KW-0560">Oxidoreductase</keyword>
<dbReference type="Gene3D" id="3.40.50.720">
    <property type="entry name" value="NAD(P)-binding Rossmann-like Domain"/>
    <property type="match status" value="1"/>
</dbReference>
<reference evidence="3 4" key="2">
    <citation type="journal article" date="2018" name="Int. J. Syst. Evol. Microbiol.">
        <title>Burkholderia insecticola sp. nov., a gut symbiotic bacterium of the bean bug Riptortus pedestris.</title>
        <authorList>
            <person name="Takeshita K."/>
            <person name="Tamaki H."/>
            <person name="Ohbayashi T."/>
            <person name="Meng X.-Y."/>
            <person name="Sone T."/>
            <person name="Mitani Y."/>
            <person name="Peeters C."/>
            <person name="Kikuchi Y."/>
            <person name="Vandamme P."/>
        </authorList>
    </citation>
    <scope>NUCLEOTIDE SEQUENCE [LARGE SCALE GENOMIC DNA]</scope>
    <source>
        <strain evidence="3">RPE64</strain>
    </source>
</reference>
<name>R4X407_9BURK</name>
<comment type="similarity">
    <text evidence="1">Belongs to the short-chain dehydrogenases/reductases (SDR) family.</text>
</comment>
<evidence type="ECO:0000256" key="1">
    <source>
        <dbReference type="ARBA" id="ARBA00006484"/>
    </source>
</evidence>